<organism evidence="2 3">
    <name type="scientific">Haloechinothrix alba</name>
    <dbReference type="NCBI Taxonomy" id="664784"/>
    <lineage>
        <taxon>Bacteria</taxon>
        <taxon>Bacillati</taxon>
        <taxon>Actinomycetota</taxon>
        <taxon>Actinomycetes</taxon>
        <taxon>Pseudonocardiales</taxon>
        <taxon>Pseudonocardiaceae</taxon>
        <taxon>Haloechinothrix</taxon>
    </lineage>
</organism>
<dbReference type="EMBL" id="FZNW01000005">
    <property type="protein sequence ID" value="SNR43047.1"/>
    <property type="molecule type" value="Genomic_DNA"/>
</dbReference>
<evidence type="ECO:0000313" key="2">
    <source>
        <dbReference type="EMBL" id="SNR43047.1"/>
    </source>
</evidence>
<reference evidence="2 3" key="1">
    <citation type="submission" date="2017-06" db="EMBL/GenBank/DDBJ databases">
        <authorList>
            <person name="Kim H.J."/>
            <person name="Triplett B.A."/>
        </authorList>
    </citation>
    <scope>NUCLEOTIDE SEQUENCE [LARGE SCALE GENOMIC DNA]</scope>
    <source>
        <strain evidence="2 3">DSM 45207</strain>
    </source>
</reference>
<keyword evidence="3" id="KW-1185">Reference proteome</keyword>
<evidence type="ECO:0000256" key="1">
    <source>
        <dbReference type="SAM" id="Phobius"/>
    </source>
</evidence>
<gene>
    <name evidence="2" type="ORF">SAMN06265360_105246</name>
</gene>
<feature type="transmembrane region" description="Helical" evidence="1">
    <location>
        <begin position="53"/>
        <end position="83"/>
    </location>
</feature>
<name>A0A238W9G0_9PSEU</name>
<keyword evidence="1" id="KW-0472">Membrane</keyword>
<proteinExistence type="predicted"/>
<evidence type="ECO:0000313" key="3">
    <source>
        <dbReference type="Proteomes" id="UP000198348"/>
    </source>
</evidence>
<dbReference type="AlphaFoldDB" id="A0A238W9G0"/>
<protein>
    <submittedName>
        <fullName evidence="2">Uncharacterized protein</fullName>
    </submittedName>
</protein>
<feature type="transmembrane region" description="Helical" evidence="1">
    <location>
        <begin position="103"/>
        <end position="121"/>
    </location>
</feature>
<keyword evidence="1" id="KW-1133">Transmembrane helix</keyword>
<feature type="transmembrane region" description="Helical" evidence="1">
    <location>
        <begin position="12"/>
        <end position="32"/>
    </location>
</feature>
<accession>A0A238W9G0</accession>
<sequence>MAEADARSRRVVTLVSALAGLAMLAAGVWSLAGTRSFAAFANFGHHEHFLHDLGAFQIGIGVMVLLALIWADALATALAALFVANTLHVVNHVIDLSHGGFAWQAWALAAVSVAVAVALVLRVRQLGSVLGAVSVSTEPTLERFLRQKTVNVTTYRADGTPRAAPQDR</sequence>
<keyword evidence="1" id="KW-0812">Transmembrane</keyword>
<dbReference type="Proteomes" id="UP000198348">
    <property type="component" value="Unassembled WGS sequence"/>
</dbReference>
<dbReference type="RefSeq" id="WP_176439808.1">
    <property type="nucleotide sequence ID" value="NZ_FZNW01000005.1"/>
</dbReference>